<comment type="subcellular location">
    <subcellularLocation>
        <location evidence="1">Membrane</location>
        <topology evidence="1">Multi-pass membrane protein</topology>
    </subcellularLocation>
</comment>
<comment type="caution">
    <text evidence="7">The sequence shown here is derived from an EMBL/GenBank/DDBJ whole genome shotgun (WGS) entry which is preliminary data.</text>
</comment>
<evidence type="ECO:0000256" key="3">
    <source>
        <dbReference type="ARBA" id="ARBA00022989"/>
    </source>
</evidence>
<feature type="domain" description="Sodium/calcium exchanger membrane region" evidence="6">
    <location>
        <begin position="175"/>
        <end position="317"/>
    </location>
</feature>
<keyword evidence="4 5" id="KW-0472">Membrane</keyword>
<accession>A0ABT3PSX5</accession>
<dbReference type="InterPro" id="IPR044880">
    <property type="entry name" value="NCX_ion-bd_dom_sf"/>
</dbReference>
<evidence type="ECO:0000256" key="4">
    <source>
        <dbReference type="ARBA" id="ARBA00023136"/>
    </source>
</evidence>
<dbReference type="Proteomes" id="UP001207918">
    <property type="component" value="Unassembled WGS sequence"/>
</dbReference>
<feature type="transmembrane region" description="Helical" evidence="5">
    <location>
        <begin position="128"/>
        <end position="146"/>
    </location>
</feature>
<evidence type="ECO:0000256" key="2">
    <source>
        <dbReference type="ARBA" id="ARBA00022692"/>
    </source>
</evidence>
<sequence>MTLLLFIVGLTFLILGAELLVRGASKIATALGISPLVIGLTVVALGTSSPELAISINGALSGQADIALGNVIGSNIFNILFILGLSALIVPLYVSQQLIRFDVPLMIGLSVAVLFICLDQMLTRFDGLLLVACLIIYIVILVVLSLRNRSKENGADLKPQEKSTFQDEENWIINIVFVVIGLALLVLGSRWFVMSVITFANYFGISELIIGLTIVAAGTSMPEVVTSVIAAIRGERDIAVGNVVGSNIFNILGVLGVSTILAPSGIPVSEAVIGFDIPIMIVVAISCLPIFFTGGTINRWEGALFLSYYISYTLYLVFNATQHDLLPIFNYIMLYFIIPLSVVTIIVVVFQEMYVKSKTPPNQVN</sequence>
<keyword evidence="2 5" id="KW-0812">Transmembrane</keyword>
<dbReference type="Pfam" id="PF01699">
    <property type="entry name" value="Na_Ca_ex"/>
    <property type="match status" value="2"/>
</dbReference>
<evidence type="ECO:0000256" key="1">
    <source>
        <dbReference type="ARBA" id="ARBA00004141"/>
    </source>
</evidence>
<dbReference type="RefSeq" id="WP_265767783.1">
    <property type="nucleotide sequence ID" value="NZ_JAGGJA010000019.1"/>
</dbReference>
<feature type="transmembrane region" description="Helical" evidence="5">
    <location>
        <begin position="304"/>
        <end position="322"/>
    </location>
</feature>
<feature type="transmembrane region" description="Helical" evidence="5">
    <location>
        <begin position="76"/>
        <end position="94"/>
    </location>
</feature>
<evidence type="ECO:0000259" key="6">
    <source>
        <dbReference type="Pfam" id="PF01699"/>
    </source>
</evidence>
<dbReference type="PANTHER" id="PTHR10846:SF8">
    <property type="entry name" value="INNER MEMBRANE PROTEIN YRBG"/>
    <property type="match status" value="1"/>
</dbReference>
<evidence type="ECO:0000313" key="7">
    <source>
        <dbReference type="EMBL" id="MCW9708965.1"/>
    </source>
</evidence>
<feature type="transmembrane region" description="Helical" evidence="5">
    <location>
        <begin position="273"/>
        <end position="292"/>
    </location>
</feature>
<evidence type="ECO:0000313" key="8">
    <source>
        <dbReference type="Proteomes" id="UP001207918"/>
    </source>
</evidence>
<dbReference type="EMBL" id="JAGGJA010000019">
    <property type="protein sequence ID" value="MCW9708965.1"/>
    <property type="molecule type" value="Genomic_DNA"/>
</dbReference>
<protein>
    <submittedName>
        <fullName evidence="7">Calcium/sodium antiporter</fullName>
    </submittedName>
</protein>
<dbReference type="InterPro" id="IPR004481">
    <property type="entry name" value="K/Na/Ca-exchanger"/>
</dbReference>
<proteinExistence type="predicted"/>
<keyword evidence="3 5" id="KW-1133">Transmembrane helix</keyword>
<dbReference type="NCBIfam" id="TIGR00367">
    <property type="entry name" value="calcium/sodium antiporter"/>
    <property type="match status" value="1"/>
</dbReference>
<organism evidence="7 8">
    <name type="scientific">Fodinibius salsisoli</name>
    <dbReference type="NCBI Taxonomy" id="2820877"/>
    <lineage>
        <taxon>Bacteria</taxon>
        <taxon>Pseudomonadati</taxon>
        <taxon>Balneolota</taxon>
        <taxon>Balneolia</taxon>
        <taxon>Balneolales</taxon>
        <taxon>Balneolaceae</taxon>
        <taxon>Fodinibius</taxon>
    </lineage>
</organism>
<dbReference type="Gene3D" id="6.10.280.80">
    <property type="entry name" value="NCX, peripheral helical region"/>
    <property type="match status" value="1"/>
</dbReference>
<feature type="transmembrane region" description="Helical" evidence="5">
    <location>
        <begin position="239"/>
        <end position="261"/>
    </location>
</feature>
<feature type="domain" description="Sodium/calcium exchanger membrane region" evidence="6">
    <location>
        <begin position="3"/>
        <end position="142"/>
    </location>
</feature>
<feature type="transmembrane region" description="Helical" evidence="5">
    <location>
        <begin position="328"/>
        <end position="350"/>
    </location>
</feature>
<feature type="transmembrane region" description="Helical" evidence="5">
    <location>
        <begin position="171"/>
        <end position="193"/>
    </location>
</feature>
<dbReference type="PANTHER" id="PTHR10846">
    <property type="entry name" value="SODIUM/POTASSIUM/CALCIUM EXCHANGER"/>
    <property type="match status" value="1"/>
</dbReference>
<dbReference type="InterPro" id="IPR004837">
    <property type="entry name" value="NaCa_Exmemb"/>
</dbReference>
<evidence type="ECO:0000256" key="5">
    <source>
        <dbReference type="SAM" id="Phobius"/>
    </source>
</evidence>
<name>A0ABT3PSX5_9BACT</name>
<keyword evidence="8" id="KW-1185">Reference proteome</keyword>
<dbReference type="Gene3D" id="1.20.1420.30">
    <property type="entry name" value="NCX, central ion-binding region"/>
    <property type="match status" value="2"/>
</dbReference>
<gene>
    <name evidence="7" type="ORF">J6I44_19050</name>
</gene>
<reference evidence="7 8" key="1">
    <citation type="submission" date="2021-03" db="EMBL/GenBank/DDBJ databases">
        <title>Aliifodinibius sp. nov., a new bacterium isolated from saline soil.</title>
        <authorList>
            <person name="Galisteo C."/>
            <person name="De La Haba R."/>
            <person name="Sanchez-Porro C."/>
            <person name="Ventosa A."/>
        </authorList>
    </citation>
    <scope>NUCLEOTIDE SEQUENCE [LARGE SCALE GENOMIC DNA]</scope>
    <source>
        <strain evidence="7 8">1BSP15-2V2</strain>
    </source>
</reference>
<feature type="transmembrane region" description="Helical" evidence="5">
    <location>
        <begin position="101"/>
        <end position="122"/>
    </location>
</feature>